<evidence type="ECO:0000313" key="1">
    <source>
        <dbReference type="EMBL" id="KNZ49178.1"/>
    </source>
</evidence>
<accession>A0A0L6UKW3</accession>
<gene>
    <name evidence="1" type="ORF">VP01_5165g1</name>
</gene>
<dbReference type="VEuPathDB" id="FungiDB:VP01_5165g1"/>
<proteinExistence type="predicted"/>
<reference evidence="1 2" key="1">
    <citation type="submission" date="2015-08" db="EMBL/GenBank/DDBJ databases">
        <title>Next Generation Sequencing and Analysis of the Genome of Puccinia sorghi L Schw, the Causal Agent of Maize Common Rust.</title>
        <authorList>
            <person name="Rochi L."/>
            <person name="Burguener G."/>
            <person name="Darino M."/>
            <person name="Turjanski A."/>
            <person name="Kreff E."/>
            <person name="Dieguez M.J."/>
            <person name="Sacco F."/>
        </authorList>
    </citation>
    <scope>NUCLEOTIDE SEQUENCE [LARGE SCALE GENOMIC DNA]</scope>
    <source>
        <strain evidence="1 2">RO10H11247</strain>
    </source>
</reference>
<dbReference type="EMBL" id="LAVV01010348">
    <property type="protein sequence ID" value="KNZ49178.1"/>
    <property type="molecule type" value="Genomic_DNA"/>
</dbReference>
<evidence type="ECO:0008006" key="3">
    <source>
        <dbReference type="Google" id="ProtNLM"/>
    </source>
</evidence>
<keyword evidence="2" id="KW-1185">Reference proteome</keyword>
<sequence length="299" mass="33572">MAQLLLNSNMITLSGLAFWHHRRMNDARAPLVRFVGMSLANLDWLSDELRDKLNQDPLGRREPLSVEAQVAMGLYRLSHGTTYVTIGHVFSIGKETADRASGRFVNAILKVFRKRTVLADQWMAIKDSFKRRHGIPQIVGAINGTHIPLAIPPHDDRKGWASIVFQCVVGGAGTCRLLPKRLRAGACRLQEEPSNLQELSLASFQTIKSEDSPGQSKPDSEYIIQTILVEPIVIMSDLNPSSFKLVTKKLDVNNFSTWRWGIITALGYKNVDDYILDEHTAEMKNSPDYRCGKKNCLSR</sequence>
<dbReference type="OrthoDB" id="2505410at2759"/>
<protein>
    <recommendedName>
        <fullName evidence="3">DDE Tnp4 domain-containing protein</fullName>
    </recommendedName>
</protein>
<dbReference type="AlphaFoldDB" id="A0A0L6UKW3"/>
<organism evidence="1 2">
    <name type="scientific">Puccinia sorghi</name>
    <dbReference type="NCBI Taxonomy" id="27349"/>
    <lineage>
        <taxon>Eukaryota</taxon>
        <taxon>Fungi</taxon>
        <taxon>Dikarya</taxon>
        <taxon>Basidiomycota</taxon>
        <taxon>Pucciniomycotina</taxon>
        <taxon>Pucciniomycetes</taxon>
        <taxon>Pucciniales</taxon>
        <taxon>Pucciniaceae</taxon>
        <taxon>Puccinia</taxon>
    </lineage>
</organism>
<comment type="caution">
    <text evidence="1">The sequence shown here is derived from an EMBL/GenBank/DDBJ whole genome shotgun (WGS) entry which is preliminary data.</text>
</comment>
<evidence type="ECO:0000313" key="2">
    <source>
        <dbReference type="Proteomes" id="UP000037035"/>
    </source>
</evidence>
<name>A0A0L6UKW3_9BASI</name>
<dbReference type="Proteomes" id="UP000037035">
    <property type="component" value="Unassembled WGS sequence"/>
</dbReference>